<evidence type="ECO:0000313" key="8">
    <source>
        <dbReference type="Proteomes" id="UP000241010"/>
    </source>
</evidence>
<dbReference type="Pfam" id="PF04357">
    <property type="entry name" value="TamB"/>
    <property type="match status" value="1"/>
</dbReference>
<dbReference type="GO" id="GO:0005886">
    <property type="term" value="C:plasma membrane"/>
    <property type="evidence" value="ECO:0007669"/>
    <property type="project" value="InterPro"/>
</dbReference>
<dbReference type="OrthoDB" id="7784409at2"/>
<proteinExistence type="predicted"/>
<gene>
    <name evidence="7" type="ORF">C5F48_00440</name>
</gene>
<evidence type="ECO:0000256" key="4">
    <source>
        <dbReference type="ARBA" id="ARBA00023136"/>
    </source>
</evidence>
<accession>A0A2T4K0U0</accession>
<evidence type="ECO:0000256" key="1">
    <source>
        <dbReference type="ARBA" id="ARBA00004167"/>
    </source>
</evidence>
<reference evidence="7 8" key="1">
    <citation type="submission" date="2018-03" db="EMBL/GenBank/DDBJ databases">
        <title>Cereibacter changlensis.</title>
        <authorList>
            <person name="Meyer T.E."/>
            <person name="Miller S."/>
            <person name="Lodha T."/>
            <person name="Gandham S."/>
            <person name="Chintalapati S."/>
            <person name="Chintalapati V.R."/>
        </authorList>
    </citation>
    <scope>NUCLEOTIDE SEQUENCE [LARGE SCALE GENOMIC DNA]</scope>
    <source>
        <strain evidence="7 8">JA139</strain>
    </source>
</reference>
<comment type="caution">
    <text evidence="7">The sequence shown here is derived from an EMBL/GenBank/DDBJ whole genome shotgun (WGS) entry which is preliminary data.</text>
</comment>
<feature type="domain" description="Translocation and assembly module TamB C-terminal" evidence="6">
    <location>
        <begin position="930"/>
        <end position="1279"/>
    </location>
</feature>
<dbReference type="InterPro" id="IPR007452">
    <property type="entry name" value="TamB_C"/>
</dbReference>
<evidence type="ECO:0000259" key="6">
    <source>
        <dbReference type="Pfam" id="PF04357"/>
    </source>
</evidence>
<keyword evidence="3" id="KW-1133">Transmembrane helix</keyword>
<protein>
    <submittedName>
        <fullName evidence="7">Translocation and assembly module protein TamB</fullName>
    </submittedName>
</protein>
<evidence type="ECO:0000313" key="7">
    <source>
        <dbReference type="EMBL" id="PTE23758.1"/>
    </source>
</evidence>
<name>A0A2T4K0U0_9RHOB</name>
<evidence type="ECO:0000256" key="2">
    <source>
        <dbReference type="ARBA" id="ARBA00022692"/>
    </source>
</evidence>
<sequence length="1279" mass="131207">MRNLVFLLWLLIPLAPVAAPAQTEEADRGFLTGFLEDNLSSAGREVTITGFAGALSSRATIAEMTFADGEGIWLTLRDLSLDWSRSALLRGRLSVTELTAGEIIVARRPVTEGEDLPSPEATEFSLPELPVSIEIGRLAAERLELGAGVIGSPLTASLEAKVVLDGGEGGVTLTANRTDDGAEGSLALNASYSNETRQLVLDLDVTEDEGGIAATLLDLPGAPAVDLTIAGSGPIENYAADIRLATGGTDRLAGQVTLQGNATSGRSFTAELGGDVAPLFLPEYAEFFGPDVRLAVTGERAADGRLDLSQLAVQTRALTLDGQLVLASDGLPERIDLTGRIALEDGSPVLLPLGSGPETRLTSADLVVSYDSQQDAGWKADVRVVGLDRPDFAADRFTLDGSGRINRREGKAVVGGTLNYGAEGLSPANADLATALGPQLEGSATFFWSEGGDGLRLPRLTLEGEDYGLTAGLRLEGLDSGLTVYGRGDLRFAELARFSGLAGRPLAGSGTASLTGSYALLGGAIDAEGTVAGNDLAIGQSELDGLLRGASEVDFSVLRDTNGTTLRALEIRASTLLAQASGTVASGGSDLSATLAFRDLSVLGDSYAGSLEGQARFSGTPEAGQVSFEAKGNGLAIGQPQADALLRGESTLRLTGSLDEGALELRELAVNAANLRLTADGRLATEGSDVSAELAFPDLSVLGAGYRGALEATARFAGTPQNATITAEATGNRLAIGSQQADALLAGQSALSLAMRLEDGALKIDRARLNNPQLTVDATGSVAGAVRQLALEARLANLALVVPQFPGALTLNGTAEESGGSYRLNLQAQGPGGINLRTTGTLASNLSTANLAIAGSAQAALANAFIAPRTVTGPLNLDLRLNGPLALGSLSGTVSTSGGRIADPALAIALSDVAATANLSGGRAQISASAAGTEGGRLEVSGGIGLTPPLESDLTIRVQRMVLKDPELFTTTASGPITLSGPLSGGATIAGRIELEETELRIPSTGFGGASGLDNLQHVNEPAPVRATRARARLIDTGASRGGGAARRPFGLNLTISSPDRIFIRGRGLDAELGGELLISGTTANVVPSGAFNLIRGRLDILGKRLVLSEALLQLQGDFVPYVRVVASNESDGIISSVVIQGQVDEPEVSFSSVPELPQEEVLSRLLFGRGLASISALQAAQLASAVATLAGRGGQGIVGNLREGFGLDDLDIVTDAEGDASLRAGKYLSENVYTEIEVGQQGQSQINLNLDVTRNVTVRGSAGGDGGTSLGVFIEKDY</sequence>
<keyword evidence="2" id="KW-0812">Transmembrane</keyword>
<keyword evidence="5" id="KW-0732">Signal</keyword>
<organism evidence="7 8">
    <name type="scientific">Cereibacter changlensis JA139</name>
    <dbReference type="NCBI Taxonomy" id="1188249"/>
    <lineage>
        <taxon>Bacteria</taxon>
        <taxon>Pseudomonadati</taxon>
        <taxon>Pseudomonadota</taxon>
        <taxon>Alphaproteobacteria</taxon>
        <taxon>Rhodobacterales</taxon>
        <taxon>Paracoccaceae</taxon>
        <taxon>Cereibacter</taxon>
    </lineage>
</organism>
<dbReference type="GO" id="GO:0009306">
    <property type="term" value="P:protein secretion"/>
    <property type="evidence" value="ECO:0007669"/>
    <property type="project" value="InterPro"/>
</dbReference>
<dbReference type="RefSeq" id="WP_107661938.1">
    <property type="nucleotide sequence ID" value="NZ_PZKG01000001.1"/>
</dbReference>
<comment type="subcellular location">
    <subcellularLocation>
        <location evidence="1">Membrane</location>
        <topology evidence="1">Single-pass membrane protein</topology>
    </subcellularLocation>
</comment>
<dbReference type="EMBL" id="PZKG01000001">
    <property type="protein sequence ID" value="PTE23758.1"/>
    <property type="molecule type" value="Genomic_DNA"/>
</dbReference>
<dbReference type="AlphaFoldDB" id="A0A2T4K0U0"/>
<keyword evidence="4" id="KW-0472">Membrane</keyword>
<dbReference type="GO" id="GO:0097347">
    <property type="term" value="C:TAM protein secretion complex"/>
    <property type="evidence" value="ECO:0007669"/>
    <property type="project" value="TreeGrafter"/>
</dbReference>
<dbReference type="PANTHER" id="PTHR36985:SF1">
    <property type="entry name" value="TRANSLOCATION AND ASSEMBLY MODULE SUBUNIT TAMB"/>
    <property type="match status" value="1"/>
</dbReference>
<evidence type="ECO:0000256" key="3">
    <source>
        <dbReference type="ARBA" id="ARBA00022989"/>
    </source>
</evidence>
<feature type="chain" id="PRO_5015647724" evidence="5">
    <location>
        <begin position="19"/>
        <end position="1279"/>
    </location>
</feature>
<feature type="signal peptide" evidence="5">
    <location>
        <begin position="1"/>
        <end position="18"/>
    </location>
</feature>
<dbReference type="PANTHER" id="PTHR36985">
    <property type="entry name" value="TRANSLOCATION AND ASSEMBLY MODULE SUBUNIT TAMB"/>
    <property type="match status" value="1"/>
</dbReference>
<dbReference type="Proteomes" id="UP000241010">
    <property type="component" value="Unassembled WGS sequence"/>
</dbReference>
<evidence type="ECO:0000256" key="5">
    <source>
        <dbReference type="SAM" id="SignalP"/>
    </source>
</evidence>
<keyword evidence="8" id="KW-1185">Reference proteome</keyword>